<dbReference type="KEGG" id="cavi:CAV_0841"/>
<gene>
    <name evidence="2" type="ORF">CAV_0841</name>
</gene>
<accession>A0A222MX69</accession>
<dbReference type="OrthoDB" id="5363423at2"/>
<feature type="transmembrane region" description="Helical" evidence="1">
    <location>
        <begin position="134"/>
        <end position="156"/>
    </location>
</feature>
<protein>
    <submittedName>
        <fullName evidence="2">Uncharacterized protein</fullName>
    </submittedName>
</protein>
<proteinExistence type="predicted"/>
<organism evidence="2 3">
    <name type="scientific">Campylobacter avium LMG 24591</name>
    <dbReference type="NCBI Taxonomy" id="522484"/>
    <lineage>
        <taxon>Bacteria</taxon>
        <taxon>Pseudomonadati</taxon>
        <taxon>Campylobacterota</taxon>
        <taxon>Epsilonproteobacteria</taxon>
        <taxon>Campylobacterales</taxon>
        <taxon>Campylobacteraceae</taxon>
        <taxon>Campylobacter</taxon>
    </lineage>
</organism>
<evidence type="ECO:0000313" key="3">
    <source>
        <dbReference type="Proteomes" id="UP000201169"/>
    </source>
</evidence>
<dbReference type="RefSeq" id="WP_094325262.1">
    <property type="nucleotide sequence ID" value="NZ_CP022347.1"/>
</dbReference>
<sequence length="160" mass="18708">MYDKKEFYLVIACVNLCLLSLCLFFFKNSFLNIILSFELAFIASFLIIFLSFKSYEKNITSKSHDIKATLKEPLFELKKIKKNPIFVKFYVKNDDLRPNSKEKIKYMVWFFSISKILSYVFLVLLFLFLNKNGYLVVGAFLLGVAILPLSVLVLTVKRVR</sequence>
<dbReference type="Proteomes" id="UP000201169">
    <property type="component" value="Chromosome"/>
</dbReference>
<dbReference type="AlphaFoldDB" id="A0A222MX69"/>
<keyword evidence="1" id="KW-0812">Transmembrane</keyword>
<evidence type="ECO:0000256" key="1">
    <source>
        <dbReference type="SAM" id="Phobius"/>
    </source>
</evidence>
<keyword evidence="1" id="KW-1133">Transmembrane helix</keyword>
<evidence type="ECO:0000313" key="2">
    <source>
        <dbReference type="EMBL" id="ASQ30505.1"/>
    </source>
</evidence>
<reference evidence="2 3" key="1">
    <citation type="submission" date="2017-07" db="EMBL/GenBank/DDBJ databases">
        <title>Analysis of two Campylobacter avium genomes and identification of a novel hippuricase gene.</title>
        <authorList>
            <person name="Miller W.G."/>
            <person name="Chapman M.H."/>
            <person name="Yee E."/>
            <person name="Revez J."/>
            <person name="Bono J.L."/>
            <person name="Rossi M."/>
        </authorList>
    </citation>
    <scope>NUCLEOTIDE SEQUENCE [LARGE SCALE GENOMIC DNA]</scope>
    <source>
        <strain evidence="2 3">LMG 24591</strain>
    </source>
</reference>
<dbReference type="EMBL" id="CP022347">
    <property type="protein sequence ID" value="ASQ30505.1"/>
    <property type="molecule type" value="Genomic_DNA"/>
</dbReference>
<name>A0A222MX69_9BACT</name>
<feature type="transmembrane region" description="Helical" evidence="1">
    <location>
        <begin position="7"/>
        <end position="26"/>
    </location>
</feature>
<feature type="transmembrane region" description="Helical" evidence="1">
    <location>
        <begin position="106"/>
        <end position="128"/>
    </location>
</feature>
<feature type="transmembrane region" description="Helical" evidence="1">
    <location>
        <begin position="32"/>
        <end position="52"/>
    </location>
</feature>
<keyword evidence="1" id="KW-0472">Membrane</keyword>
<keyword evidence="3" id="KW-1185">Reference proteome</keyword>